<protein>
    <recommendedName>
        <fullName evidence="3">Spore germination protein gerPA/gerPF</fullName>
    </recommendedName>
</protein>
<sequence length="81" mass="8763">MPATIIFNQINVNSVEFNSAVTTGQNNQSDWSTTGKSLFGQGINVGVVFTASNLNIINDQDVIDTKISQPELNNPQPNVQI</sequence>
<evidence type="ECO:0000313" key="1">
    <source>
        <dbReference type="EMBL" id="SFJ15328.1"/>
    </source>
</evidence>
<proteinExistence type="predicted"/>
<dbReference type="Proteomes" id="UP000199545">
    <property type="component" value="Unassembled WGS sequence"/>
</dbReference>
<keyword evidence="2" id="KW-1185">Reference proteome</keyword>
<gene>
    <name evidence="1" type="ORF">SAMN05421852_10553</name>
</gene>
<name>A0A1I3P192_9BACL</name>
<dbReference type="EMBL" id="FORR01000005">
    <property type="protein sequence ID" value="SFJ15328.1"/>
    <property type="molecule type" value="Genomic_DNA"/>
</dbReference>
<reference evidence="1 2" key="1">
    <citation type="submission" date="2016-10" db="EMBL/GenBank/DDBJ databases">
        <authorList>
            <person name="de Groot N.N."/>
        </authorList>
    </citation>
    <scope>NUCLEOTIDE SEQUENCE [LARGE SCALE GENOMIC DNA]</scope>
    <source>
        <strain evidence="1 2">DSM 44778</strain>
    </source>
</reference>
<dbReference type="RefSeq" id="WP_093229095.1">
    <property type="nucleotide sequence ID" value="NZ_FORR01000005.1"/>
</dbReference>
<evidence type="ECO:0008006" key="3">
    <source>
        <dbReference type="Google" id="ProtNLM"/>
    </source>
</evidence>
<evidence type="ECO:0000313" key="2">
    <source>
        <dbReference type="Proteomes" id="UP000199545"/>
    </source>
</evidence>
<accession>A0A1I3P192</accession>
<dbReference type="AlphaFoldDB" id="A0A1I3P192"/>
<organism evidence="1 2">
    <name type="scientific">Thermoflavimicrobium dichotomicum</name>
    <dbReference type="NCBI Taxonomy" id="46223"/>
    <lineage>
        <taxon>Bacteria</taxon>
        <taxon>Bacillati</taxon>
        <taxon>Bacillota</taxon>
        <taxon>Bacilli</taxon>
        <taxon>Bacillales</taxon>
        <taxon>Thermoactinomycetaceae</taxon>
        <taxon>Thermoflavimicrobium</taxon>
    </lineage>
</organism>
<dbReference type="OrthoDB" id="2943866at2"/>